<proteinExistence type="predicted"/>
<accession>A0A091DNR9</accession>
<dbReference type="PANTHER" id="PTHR20838">
    <property type="entry name" value="LYMPHOCYTE ANTIGEN 86"/>
    <property type="match status" value="1"/>
</dbReference>
<dbReference type="GO" id="GO:0031666">
    <property type="term" value="P:positive regulation of lipopolysaccharide-mediated signaling pathway"/>
    <property type="evidence" value="ECO:0007669"/>
    <property type="project" value="TreeGrafter"/>
</dbReference>
<dbReference type="AlphaFoldDB" id="A0A091DNR9"/>
<dbReference type="GO" id="GO:0045087">
    <property type="term" value="P:innate immune response"/>
    <property type="evidence" value="ECO:0007669"/>
    <property type="project" value="TreeGrafter"/>
</dbReference>
<keyword evidence="3" id="KW-1185">Reference proteome</keyword>
<feature type="signal peptide" evidence="1">
    <location>
        <begin position="1"/>
        <end position="19"/>
    </location>
</feature>
<evidence type="ECO:0000313" key="3">
    <source>
        <dbReference type="Proteomes" id="UP000028990"/>
    </source>
</evidence>
<sequence length="347" mass="38586">MTRFTTTLLVWTLISPGSGGPAADTAWPTHTACRNEGLEVLYQSCEPMLRMFLLSRALPQGHTEQRKDRQDPLQDFGFSVDQCSKQLKPNLRIRLGIILREDIKELYLDISLISKGASVLNYSYPICEVDLPKFSFCGRKKGATVCAALWEALRHPSEKMQPDVQCSDSKTHPKALQDNSKMIQKSRFTMLAQSIILDLTFLRSGPLPQPFFCALISHLINFSRKHCTVLSKHFQHESDDVGILLWHANMLHHSKLAKSLQSTFSSVPSGTGGFRVIGSQETKEVKPMLDLLKGKEAGANWAKPHDEKPLQMIRISHLLTLRVNRTGHICGRGPGVPSVGPASPAAL</sequence>
<organism evidence="2 3">
    <name type="scientific">Fukomys damarensis</name>
    <name type="common">Damaraland mole rat</name>
    <name type="synonym">Cryptomys damarensis</name>
    <dbReference type="NCBI Taxonomy" id="885580"/>
    <lineage>
        <taxon>Eukaryota</taxon>
        <taxon>Metazoa</taxon>
        <taxon>Chordata</taxon>
        <taxon>Craniata</taxon>
        <taxon>Vertebrata</taxon>
        <taxon>Euteleostomi</taxon>
        <taxon>Mammalia</taxon>
        <taxon>Eutheria</taxon>
        <taxon>Euarchontoglires</taxon>
        <taxon>Glires</taxon>
        <taxon>Rodentia</taxon>
        <taxon>Hystricomorpha</taxon>
        <taxon>Bathyergidae</taxon>
        <taxon>Fukomys</taxon>
    </lineage>
</organism>
<dbReference type="STRING" id="885580.ENSFDAP00000007334"/>
<protein>
    <submittedName>
        <fullName evidence="2">Lymphocyte antigen 86</fullName>
    </submittedName>
</protein>
<dbReference type="Proteomes" id="UP000028990">
    <property type="component" value="Unassembled WGS sequence"/>
</dbReference>
<keyword evidence="1" id="KW-0732">Signal</keyword>
<name>A0A091DNR9_FUKDA</name>
<evidence type="ECO:0000313" key="2">
    <source>
        <dbReference type="EMBL" id="KFO33764.1"/>
    </source>
</evidence>
<dbReference type="InterPro" id="IPR039945">
    <property type="entry name" value="LY86"/>
</dbReference>
<dbReference type="EMBL" id="KN122054">
    <property type="protein sequence ID" value="KFO33764.1"/>
    <property type="molecule type" value="Genomic_DNA"/>
</dbReference>
<feature type="chain" id="PRO_5001871824" evidence="1">
    <location>
        <begin position="20"/>
        <end position="347"/>
    </location>
</feature>
<dbReference type="Gene3D" id="2.60.40.770">
    <property type="match status" value="2"/>
</dbReference>
<gene>
    <name evidence="2" type="ORF">H920_04758</name>
</gene>
<reference evidence="2 3" key="1">
    <citation type="submission" date="2013-11" db="EMBL/GenBank/DDBJ databases">
        <title>The Damaraland mole rat (Fukomys damarensis) genome and evolution of African mole rats.</title>
        <authorList>
            <person name="Gladyshev V.N."/>
            <person name="Fang X."/>
        </authorList>
    </citation>
    <scope>NUCLEOTIDE SEQUENCE [LARGE SCALE GENOMIC DNA]</scope>
    <source>
        <tissue evidence="2">Liver</tissue>
    </source>
</reference>
<evidence type="ECO:0000256" key="1">
    <source>
        <dbReference type="SAM" id="SignalP"/>
    </source>
</evidence>
<dbReference type="PANTHER" id="PTHR20838:SF0">
    <property type="entry name" value="LYMPHOCYTE ANTIGEN 86"/>
    <property type="match status" value="1"/>
</dbReference>